<dbReference type="PROSITE" id="PS50181">
    <property type="entry name" value="FBOX"/>
    <property type="match status" value="1"/>
</dbReference>
<accession>A0A1I7TH76</accession>
<dbReference type="WBParaSite" id="Csp11.Scaffold612.g5899.t1">
    <property type="protein sequence ID" value="Csp11.Scaffold612.g5899.t1"/>
    <property type="gene ID" value="Csp11.Scaffold612.g5899"/>
</dbReference>
<dbReference type="AlphaFoldDB" id="A0A1I7TH76"/>
<dbReference type="InterPro" id="IPR012885">
    <property type="entry name" value="F-box_Sdz-33"/>
</dbReference>
<protein>
    <submittedName>
        <fullName evidence="3">F-box domain-containing protein</fullName>
    </submittedName>
</protein>
<sequence>MTTFPLFQLPSLAMEHVLYMMNPYELINISRISSRSKRVVKRIKCKFSIFLIISNEPCIIIFGKQKSWTFNWVSYESVSGYEEYTKFDNIYHKINKYSETPIEELLKLSDYIREVFGSQRHCVQFHLSLFPNQNKFITDWLSPYSMACIDISSDDKDNDDDLKYVVSNVNVIDSMTLEISNYKEDFQMEIPSTPYDVLINDSSFIKLEQVLRLENRRICLCLSRLTAKEINGFLKSWMSCESHFDLEAFDINISGPEAMDVIMDLLHEETADPNVVKTFRDKFYRPEIQEGFDIKRCDGTVATVCYGRHSCGPRFFMLVR</sequence>
<dbReference type="PANTHER" id="PTHR21503">
    <property type="entry name" value="F-BOX-CONTAINING HYPOTHETICAL PROTEIN C.ELEGANS"/>
    <property type="match status" value="1"/>
</dbReference>
<dbReference type="Pfam" id="PF00646">
    <property type="entry name" value="F-box"/>
    <property type="match status" value="1"/>
</dbReference>
<evidence type="ECO:0000259" key="1">
    <source>
        <dbReference type="PROSITE" id="PS50181"/>
    </source>
</evidence>
<dbReference type="InterPro" id="IPR001810">
    <property type="entry name" value="F-box_dom"/>
</dbReference>
<keyword evidence="2" id="KW-1185">Reference proteome</keyword>
<evidence type="ECO:0000313" key="2">
    <source>
        <dbReference type="Proteomes" id="UP000095282"/>
    </source>
</evidence>
<proteinExistence type="predicted"/>
<feature type="domain" description="F-box" evidence="1">
    <location>
        <begin position="3"/>
        <end position="53"/>
    </location>
</feature>
<reference evidence="3" key="1">
    <citation type="submission" date="2016-11" db="UniProtKB">
        <authorList>
            <consortium name="WormBaseParasite"/>
        </authorList>
    </citation>
    <scope>IDENTIFICATION</scope>
</reference>
<dbReference type="eggNOG" id="ENOG502TJVQ">
    <property type="taxonomic scope" value="Eukaryota"/>
</dbReference>
<name>A0A1I7TH76_9PELO</name>
<evidence type="ECO:0000313" key="3">
    <source>
        <dbReference type="WBParaSite" id="Csp11.Scaffold612.g5899.t1"/>
    </source>
</evidence>
<dbReference type="Pfam" id="PF07735">
    <property type="entry name" value="FBA_2"/>
    <property type="match status" value="1"/>
</dbReference>
<organism evidence="2 3">
    <name type="scientific">Caenorhabditis tropicalis</name>
    <dbReference type="NCBI Taxonomy" id="1561998"/>
    <lineage>
        <taxon>Eukaryota</taxon>
        <taxon>Metazoa</taxon>
        <taxon>Ecdysozoa</taxon>
        <taxon>Nematoda</taxon>
        <taxon>Chromadorea</taxon>
        <taxon>Rhabditida</taxon>
        <taxon>Rhabditina</taxon>
        <taxon>Rhabditomorpha</taxon>
        <taxon>Rhabditoidea</taxon>
        <taxon>Rhabditidae</taxon>
        <taxon>Peloderinae</taxon>
        <taxon>Caenorhabditis</taxon>
    </lineage>
</organism>
<dbReference type="Proteomes" id="UP000095282">
    <property type="component" value="Unplaced"/>
</dbReference>